<comment type="caution">
    <text evidence="1">The sequence shown here is derived from an EMBL/GenBank/DDBJ whole genome shotgun (WGS) entry which is preliminary data.</text>
</comment>
<sequence length="237" mass="27762">MTNPNNQIERLHTSCQNCIFAKYVAKKQTKCLMDRIEIYFDYNDKKCIKHINNDIEIIEVYNDQQEFFVINNTKCHYKRNESWGKKVKKDNWKKQVKQENRIKYQSIIFATSKLKDVITTIDSLLAQSIPPQYITVVRNVGNTIRPAAITEYLQTVGLPWKLENAVDSELSNLDIIDSVLSKRPYPYYSIFNAGTIIPPDFFQSINTQIYDKQLKFAVLIHDKLPVVVSTSIHYHYE</sequence>
<reference evidence="1" key="1">
    <citation type="journal article" date="2014" name="Front. Microbiol.">
        <title>High frequency of phylogenetically diverse reductive dehalogenase-homologous genes in deep subseafloor sedimentary metagenomes.</title>
        <authorList>
            <person name="Kawai M."/>
            <person name="Futagami T."/>
            <person name="Toyoda A."/>
            <person name="Takaki Y."/>
            <person name="Nishi S."/>
            <person name="Hori S."/>
            <person name="Arai W."/>
            <person name="Tsubouchi T."/>
            <person name="Morono Y."/>
            <person name="Uchiyama I."/>
            <person name="Ito T."/>
            <person name="Fujiyama A."/>
            <person name="Inagaki F."/>
            <person name="Takami H."/>
        </authorList>
    </citation>
    <scope>NUCLEOTIDE SEQUENCE</scope>
    <source>
        <strain evidence="1">Expedition CK06-06</strain>
    </source>
</reference>
<gene>
    <name evidence="1" type="ORF">S12H4_34261</name>
</gene>
<protein>
    <submittedName>
        <fullName evidence="1">Uncharacterized protein</fullName>
    </submittedName>
</protein>
<accession>X1TQ47</accession>
<feature type="non-terminal residue" evidence="1">
    <location>
        <position position="237"/>
    </location>
</feature>
<organism evidence="1">
    <name type="scientific">marine sediment metagenome</name>
    <dbReference type="NCBI Taxonomy" id="412755"/>
    <lineage>
        <taxon>unclassified sequences</taxon>
        <taxon>metagenomes</taxon>
        <taxon>ecological metagenomes</taxon>
    </lineage>
</organism>
<name>X1TQ47_9ZZZZ</name>
<dbReference type="EMBL" id="BARW01020257">
    <property type="protein sequence ID" value="GAI89705.1"/>
    <property type="molecule type" value="Genomic_DNA"/>
</dbReference>
<proteinExistence type="predicted"/>
<evidence type="ECO:0000313" key="1">
    <source>
        <dbReference type="EMBL" id="GAI89705.1"/>
    </source>
</evidence>
<dbReference type="AlphaFoldDB" id="X1TQ47"/>